<evidence type="ECO:0000313" key="1">
    <source>
        <dbReference type="EMBL" id="KAK2602844.1"/>
    </source>
</evidence>
<gene>
    <name evidence="1" type="ORF">N8I77_009349</name>
</gene>
<dbReference type="EMBL" id="JAUJFL010000005">
    <property type="protein sequence ID" value="KAK2602844.1"/>
    <property type="molecule type" value="Genomic_DNA"/>
</dbReference>
<keyword evidence="2" id="KW-1185">Reference proteome</keyword>
<organism evidence="1 2">
    <name type="scientific">Phomopsis amygdali</name>
    <name type="common">Fusicoccum amygdali</name>
    <dbReference type="NCBI Taxonomy" id="1214568"/>
    <lineage>
        <taxon>Eukaryota</taxon>
        <taxon>Fungi</taxon>
        <taxon>Dikarya</taxon>
        <taxon>Ascomycota</taxon>
        <taxon>Pezizomycotina</taxon>
        <taxon>Sordariomycetes</taxon>
        <taxon>Sordariomycetidae</taxon>
        <taxon>Diaporthales</taxon>
        <taxon>Diaporthaceae</taxon>
        <taxon>Diaporthe</taxon>
    </lineage>
</organism>
<name>A0AAD9S9L1_PHOAM</name>
<protein>
    <submittedName>
        <fullName evidence="1">Uncharacterized protein</fullName>
    </submittedName>
</protein>
<dbReference type="Proteomes" id="UP001265746">
    <property type="component" value="Unassembled WGS sequence"/>
</dbReference>
<dbReference type="AlphaFoldDB" id="A0AAD9S9L1"/>
<accession>A0AAD9S9L1</accession>
<proteinExistence type="predicted"/>
<comment type="caution">
    <text evidence="1">The sequence shown here is derived from an EMBL/GenBank/DDBJ whole genome shotgun (WGS) entry which is preliminary data.</text>
</comment>
<evidence type="ECO:0000313" key="2">
    <source>
        <dbReference type="Proteomes" id="UP001265746"/>
    </source>
</evidence>
<reference evidence="1" key="1">
    <citation type="submission" date="2023-06" db="EMBL/GenBank/DDBJ databases">
        <authorList>
            <person name="Noh H."/>
        </authorList>
    </citation>
    <scope>NUCLEOTIDE SEQUENCE</scope>
    <source>
        <strain evidence="1">DUCC20226</strain>
    </source>
</reference>
<sequence>MGYSSSQIATRSIDDVSANVTLVERDLLGPLSSAALSTVMTYPCSDKKCLKKYYDEKKECHPYDMECYKDSSSWDDYKDRCTNSVQQKGPYDPYNPYGPYDKCYDKCYYERQGCFKYRKCSKENKDYDDKECYKKRRDEPEPPKYRDRFCKPKCKPESKDCYQCKKHREEPDQYECDPRKDKHEYCLPHYDDHDDHYHHHHDYHPFEPKSYITAHFYNDYGKDYIEKVWPDGDEHWFNEGEDHWKKHFDVKFIKYYSEKEDGVVRCLPTKSYFPWTPLKIEKFVKLPDEYGLKVHGLYLEKSEPVEVIRCDLP</sequence>